<evidence type="ECO:0000259" key="22">
    <source>
        <dbReference type="Pfam" id="PF14850"/>
    </source>
</evidence>
<dbReference type="NCBIfam" id="NF008772">
    <property type="entry name" value="PRK11809.1"/>
    <property type="match status" value="1"/>
</dbReference>
<evidence type="ECO:0000256" key="1">
    <source>
        <dbReference type="ARBA" id="ARBA00001974"/>
    </source>
</evidence>
<evidence type="ECO:0000256" key="18">
    <source>
        <dbReference type="PIRNR" id="PIRNR000197"/>
    </source>
</evidence>
<dbReference type="SUPFAM" id="SSF51730">
    <property type="entry name" value="FAD-linked oxidoreductase"/>
    <property type="match status" value="1"/>
</dbReference>
<evidence type="ECO:0000259" key="23">
    <source>
        <dbReference type="Pfam" id="PF18327"/>
    </source>
</evidence>
<dbReference type="Pfam" id="PF01619">
    <property type="entry name" value="Pro_dh"/>
    <property type="match status" value="1"/>
</dbReference>
<evidence type="ECO:0000256" key="8">
    <source>
        <dbReference type="ARBA" id="ARBA00023015"/>
    </source>
</evidence>
<dbReference type="UniPathway" id="UPA00261">
    <property type="reaction ID" value="UER00373"/>
</dbReference>
<comment type="catalytic activity">
    <reaction evidence="14 18">
        <text>L-glutamate 5-semialdehyde + NAD(+) + H2O = L-glutamate + NADH + 2 H(+)</text>
        <dbReference type="Rhea" id="RHEA:30235"/>
        <dbReference type="ChEBI" id="CHEBI:15377"/>
        <dbReference type="ChEBI" id="CHEBI:15378"/>
        <dbReference type="ChEBI" id="CHEBI:29985"/>
        <dbReference type="ChEBI" id="CHEBI:57540"/>
        <dbReference type="ChEBI" id="CHEBI:57945"/>
        <dbReference type="ChEBI" id="CHEBI:58066"/>
        <dbReference type="EC" id="1.2.1.88"/>
    </reaction>
</comment>
<dbReference type="CDD" id="cd07125">
    <property type="entry name" value="ALDH_PutA-P5CDH"/>
    <property type="match status" value="1"/>
</dbReference>
<dbReference type="EMBL" id="RQIS01000008">
    <property type="protein sequence ID" value="RQH06086.1"/>
    <property type="molecule type" value="Genomic_DNA"/>
</dbReference>
<dbReference type="SUPFAM" id="SSF81935">
    <property type="entry name" value="N-terminal domain of bifunctional PutA protein"/>
    <property type="match status" value="1"/>
</dbReference>
<evidence type="ECO:0000259" key="20">
    <source>
        <dbReference type="Pfam" id="PF00171"/>
    </source>
</evidence>
<comment type="function">
    <text evidence="18">Oxidizes proline to glutamate for use as a carbon and nitrogen source.</text>
</comment>
<protein>
    <recommendedName>
        <fullName evidence="18">Bifunctional protein PutA</fullName>
    </recommendedName>
    <domain>
        <recommendedName>
            <fullName evidence="18">Proline dehydrogenase</fullName>
            <ecNumber evidence="18">1.5.5.2</ecNumber>
        </recommendedName>
        <alternativeName>
            <fullName evidence="18">Proline oxidase</fullName>
        </alternativeName>
    </domain>
    <domain>
        <recommendedName>
            <fullName evidence="18">Delta-1-pyrroline-5-carboxylate dehydrogenase</fullName>
            <shortName evidence="18">P5C dehydrogenase</shortName>
            <ecNumber evidence="18">1.2.1.88</ecNumber>
        </recommendedName>
        <alternativeName>
            <fullName evidence="18">L-glutamate gamma-semialdehyde dehydrogenase</fullName>
        </alternativeName>
    </domain>
</protein>
<dbReference type="InterPro" id="IPR024089">
    <property type="entry name" value="PRODH_PutA_dom_I/II"/>
</dbReference>
<comment type="cofactor">
    <cofactor evidence="1 18">
        <name>FAD</name>
        <dbReference type="ChEBI" id="CHEBI:57692"/>
    </cofactor>
</comment>
<name>A0A3N6Q1I9_9BURK</name>
<keyword evidence="26" id="KW-1185">Reference proteome</keyword>
<keyword evidence="5 18" id="KW-0285">Flavoprotein</keyword>
<comment type="pathway">
    <text evidence="3 18">Amino-acid degradation; L-proline degradation into L-glutamate; L-glutamate from L-proline: step 2/2.</text>
</comment>
<evidence type="ECO:0000256" key="2">
    <source>
        <dbReference type="ARBA" id="ARBA00004739"/>
    </source>
</evidence>
<dbReference type="Pfam" id="PF21775">
    <property type="entry name" value="PutA_1st"/>
    <property type="match status" value="1"/>
</dbReference>
<accession>A0A3N6Q1I9</accession>
<comment type="catalytic activity">
    <reaction evidence="15 18">
        <text>L-proline + a quinone = (S)-1-pyrroline-5-carboxylate + a quinol + H(+)</text>
        <dbReference type="Rhea" id="RHEA:23784"/>
        <dbReference type="ChEBI" id="CHEBI:15378"/>
        <dbReference type="ChEBI" id="CHEBI:17388"/>
        <dbReference type="ChEBI" id="CHEBI:24646"/>
        <dbReference type="ChEBI" id="CHEBI:60039"/>
        <dbReference type="ChEBI" id="CHEBI:132124"/>
        <dbReference type="EC" id="1.5.5.2"/>
    </reaction>
</comment>
<keyword evidence="12 18" id="KW-0804">Transcription</keyword>
<comment type="similarity">
    <text evidence="17 18">In the C-terminal section; belongs to the aldehyde dehydrogenase family.</text>
</comment>
<dbReference type="Gene3D" id="3.40.309.10">
    <property type="entry name" value="Aldehyde Dehydrogenase, Chain A, domain 2"/>
    <property type="match status" value="1"/>
</dbReference>
<dbReference type="GO" id="GO:0010133">
    <property type="term" value="P:L-proline catabolic process to L-glutamate"/>
    <property type="evidence" value="ECO:0007669"/>
    <property type="project" value="UniProtKB-UniRule"/>
</dbReference>
<comment type="pathway">
    <text evidence="2 18">Amino-acid degradation; L-proline degradation into L-glutamate; L-glutamate from L-proline: step 1/2.</text>
</comment>
<evidence type="ECO:0000256" key="13">
    <source>
        <dbReference type="ARBA" id="ARBA00023268"/>
    </source>
</evidence>
<dbReference type="InterPro" id="IPR015590">
    <property type="entry name" value="Aldehyde_DH_dom"/>
</dbReference>
<dbReference type="Gene3D" id="3.40.605.10">
    <property type="entry name" value="Aldehyde Dehydrogenase, Chain A, domain 1"/>
    <property type="match status" value="1"/>
</dbReference>
<feature type="domain" description="Proline utilization A proline dehydrogenase N-terminal" evidence="23">
    <location>
        <begin position="90"/>
        <end position="137"/>
    </location>
</feature>
<evidence type="ECO:0000256" key="7">
    <source>
        <dbReference type="ARBA" id="ARBA00023002"/>
    </source>
</evidence>
<evidence type="ECO:0000256" key="12">
    <source>
        <dbReference type="ARBA" id="ARBA00023163"/>
    </source>
</evidence>
<dbReference type="Gene3D" id="1.10.1220.10">
    <property type="entry name" value="Met repressor-like"/>
    <property type="match status" value="1"/>
</dbReference>
<dbReference type="PANTHER" id="PTHR42862">
    <property type="entry name" value="DELTA-1-PYRROLINE-5-CARBOXYLATE DEHYDROGENASE 1, ISOFORM A-RELATED"/>
    <property type="match status" value="1"/>
</dbReference>
<dbReference type="Gene3D" id="1.20.5.460">
    <property type="entry name" value="Single helix bin"/>
    <property type="match status" value="1"/>
</dbReference>
<dbReference type="FunFam" id="3.20.20.220:FF:000004">
    <property type="entry name" value="Bifunctional protein PutA"/>
    <property type="match status" value="1"/>
</dbReference>
<dbReference type="PANTHER" id="PTHR42862:SF1">
    <property type="entry name" value="DELTA-1-PYRROLINE-5-CARBOXYLATE DEHYDROGENASE 2, ISOFORM A-RELATED"/>
    <property type="match status" value="1"/>
</dbReference>
<keyword evidence="7 18" id="KW-0560">Oxidoreductase</keyword>
<dbReference type="Pfam" id="PF14850">
    <property type="entry name" value="Pro_dh-DNA_bdg"/>
    <property type="match status" value="1"/>
</dbReference>
<feature type="domain" description="PutA RHH" evidence="24">
    <location>
        <begin position="11"/>
        <end position="43"/>
    </location>
</feature>
<dbReference type="InterPro" id="IPR005933">
    <property type="entry name" value="PutA_C"/>
</dbReference>
<keyword evidence="13" id="KW-0511">Multifunctional enzyme</keyword>
<evidence type="ECO:0000313" key="25">
    <source>
        <dbReference type="EMBL" id="RQH06086.1"/>
    </source>
</evidence>
<comment type="similarity">
    <text evidence="16 18">In the N-terminal section; belongs to the proline dehydrogenase family.</text>
</comment>
<dbReference type="GO" id="GO:0003677">
    <property type="term" value="F:DNA binding"/>
    <property type="evidence" value="ECO:0007669"/>
    <property type="project" value="UniProtKB-KW"/>
</dbReference>
<keyword evidence="8 18" id="KW-0805">Transcription regulation</keyword>
<dbReference type="InterPro" id="IPR002872">
    <property type="entry name" value="Proline_DH_dom"/>
</dbReference>
<dbReference type="InterPro" id="IPR016161">
    <property type="entry name" value="Ald_DH/histidinol_DH"/>
</dbReference>
<proteinExistence type="inferred from homology"/>
<dbReference type="InterPro" id="IPR016163">
    <property type="entry name" value="Ald_DH_C"/>
</dbReference>
<dbReference type="InterPro" id="IPR010985">
    <property type="entry name" value="Ribbon_hlx_hlx"/>
</dbReference>
<dbReference type="NCBIfam" id="NF008869">
    <property type="entry name" value="PRK11904.1"/>
    <property type="match status" value="1"/>
</dbReference>
<dbReference type="CDD" id="cd22233">
    <property type="entry name" value="RHH_CopAso-like"/>
    <property type="match status" value="1"/>
</dbReference>
<evidence type="ECO:0000259" key="21">
    <source>
        <dbReference type="Pfam" id="PF01619"/>
    </source>
</evidence>
<organism evidence="25 26">
    <name type="scientific">Paraburkholderia dinghuensis</name>
    <dbReference type="NCBI Taxonomy" id="2305225"/>
    <lineage>
        <taxon>Bacteria</taxon>
        <taxon>Pseudomonadati</taxon>
        <taxon>Pseudomonadota</taxon>
        <taxon>Betaproteobacteria</taxon>
        <taxon>Burkholderiales</taxon>
        <taxon>Burkholderiaceae</taxon>
        <taxon>Paraburkholderia</taxon>
    </lineage>
</organism>
<dbReference type="Gene3D" id="3.20.20.220">
    <property type="match status" value="1"/>
</dbReference>
<dbReference type="GO" id="GO:0003700">
    <property type="term" value="F:DNA-binding transcription factor activity"/>
    <property type="evidence" value="ECO:0007669"/>
    <property type="project" value="InterPro"/>
</dbReference>
<evidence type="ECO:0000256" key="19">
    <source>
        <dbReference type="PIRSR" id="PIRSR000197-1"/>
    </source>
</evidence>
<evidence type="ECO:0000256" key="16">
    <source>
        <dbReference type="ARBA" id="ARBA00060889"/>
    </source>
</evidence>
<gene>
    <name evidence="25" type="ORF">D1Y85_12970</name>
</gene>
<evidence type="ECO:0000256" key="17">
    <source>
        <dbReference type="ARBA" id="ARBA00060911"/>
    </source>
</evidence>
<keyword evidence="9 18" id="KW-0520">NAD</keyword>
<dbReference type="GO" id="GO:0004657">
    <property type="term" value="F:proline dehydrogenase activity"/>
    <property type="evidence" value="ECO:0007669"/>
    <property type="project" value="UniProtKB-UniRule"/>
</dbReference>
<feature type="domain" description="Aldehyde dehydrogenase" evidence="20">
    <location>
        <begin position="658"/>
        <end position="1096"/>
    </location>
</feature>
<evidence type="ECO:0000256" key="3">
    <source>
        <dbReference type="ARBA" id="ARBA00004786"/>
    </source>
</evidence>
<evidence type="ECO:0000256" key="15">
    <source>
        <dbReference type="ARBA" id="ARBA00048779"/>
    </source>
</evidence>
<feature type="domain" description="Proline dehydrogenase" evidence="21">
    <location>
        <begin position="266"/>
        <end position="566"/>
    </location>
</feature>
<dbReference type="GO" id="GO:0009898">
    <property type="term" value="C:cytoplasmic side of plasma membrane"/>
    <property type="evidence" value="ECO:0007669"/>
    <property type="project" value="TreeGrafter"/>
</dbReference>
<dbReference type="InterPro" id="IPR050485">
    <property type="entry name" value="Proline_metab_enzyme"/>
</dbReference>
<keyword evidence="10 18" id="KW-0642">Proline metabolism</keyword>
<dbReference type="PROSITE" id="PS00070">
    <property type="entry name" value="ALDEHYDE_DEHYDR_CYS"/>
    <property type="match status" value="1"/>
</dbReference>
<evidence type="ECO:0000256" key="6">
    <source>
        <dbReference type="ARBA" id="ARBA00022827"/>
    </source>
</evidence>
<dbReference type="Proteomes" id="UP000272778">
    <property type="component" value="Unassembled WGS sequence"/>
</dbReference>
<evidence type="ECO:0000256" key="9">
    <source>
        <dbReference type="ARBA" id="ARBA00023027"/>
    </source>
</evidence>
<evidence type="ECO:0000256" key="11">
    <source>
        <dbReference type="ARBA" id="ARBA00023125"/>
    </source>
</evidence>
<sequence length="1321" mass="141595">MASTTLGVKVDDLLRSRLKDAAARLERTPHWLIKQAIFAYLERIEHGQLPPELTGHAGSTDLVDGASTEVEDEAASHPFLEFAQNVQPQSVLRAAITAAYRRPEPECVPFLIGEARLPTNLTDDVSKLATRLVETLRAKRTGGGVEGLIHEFSLSSQEGVALMCLAEALLRIPDRATRDALIRDKISKGDWKSHVGHAPSLFVNAATWGLMITGKLVTTNSETGLSSALTRMIGKGGEPLIRKGVDMAMRLMGEQFVTGENISEALANSRKFEARGFRYSYDMLGEAATTEADAQRYYASYEQAIHAIGKAAGGRGIYEGPGISIKLSALHARYSRAQQERTMSELLPRVRALAVLARRYDIGLNIDAEEADRLELSLDLLEALCFDPELQGWNGIGFVVQAYQKRCPFVIDYIVDLARRSRHRIMVRLVKGAYWDTEIKRAQVDGLEGYPVYTRKIYTDVSYLACAKRLLGAPDAVYPQFATHNAYTLSAIYHLAGQNYYPGQYEFQCLHGMGEPLYEEVTGPLAAGKLNRPCRVYAPVGTHETLLAYLVRRLLENGANTSFVNRIADETVPVSELVANPIDEAAKVVPPGAPHAKIPLPRDLYGSERLNSMGLDLSNEHRLASLSSALLASGNHPWRALPMLEDHQDEIASGVARDVRNPADHRDVVGTVVDATAEHVSAALAHAVAAAPIWQATPVDARADCLARAADLLEAQMHTLMGLIVREAGKSLPNAVAEIREAIDFLRYYSAQIREEFSNDTHRPLGPVVCISPWNFPLAIFMGQVAAALAAGNTVLAKPAEQTPLIAAQAVRILREAGVPAGAVQLLPGDGETVGAALVADPRTRAVMFTGSTEVARLINKTLSERLDAEGRPIPLIAETGGQNAMIVDSSALAEQVVADVLQSAFDSAGQRCSALRVLCLQEDVAERTLEMLEGAMKELAVGNPDRLSTDVGPVIDVDAKRGIDAHVAAMREKGRNVVQLSMPEGAAQGTFVPPTLIELDSIDELKREVFGPVLHVIRYRRSQLDKLLEQIRATGYGLTLGIHTRIDETIAHVVGRAHVGNIYVNRNVVGAVVGVQPFGGEGLSGTGPKAGGALYLSRLLAKRPAGLPKSLSNALVVDAPQGENTERPQSAPLSAQAALTALRDWLIAEREPALAARCDGYLGYVPAGATAVLPGPTGERNTYTLSARGTVLCVPSTASGARAQFAAALATGNRALFSGAAGEALVNALPASLKAHGAVHKGGETSQYDAVLFEGDSDELLALVKEVAKRPGPIVSVQGVAAHALANGDEDYALERLLTERSVSVNTAAAGGNANLMTIG</sequence>
<dbReference type="EC" id="1.5.5.2" evidence="18"/>
<dbReference type="PIRSF" id="PIRSF000197">
    <property type="entry name" value="Bifunct_PutA"/>
    <property type="match status" value="1"/>
</dbReference>
<dbReference type="InterPro" id="IPR029041">
    <property type="entry name" value="FAD-linked_oxidoreductase-like"/>
</dbReference>
<evidence type="ECO:0000313" key="26">
    <source>
        <dbReference type="Proteomes" id="UP000272778"/>
    </source>
</evidence>
<dbReference type="EC" id="1.2.1.88" evidence="18"/>
<dbReference type="RefSeq" id="WP_124151463.1">
    <property type="nucleotide sequence ID" value="NZ_RQIS01000008.1"/>
</dbReference>
<dbReference type="FunFam" id="1.20.5.460:FF:000001">
    <property type="entry name" value="Bifunctional protein PutA"/>
    <property type="match status" value="1"/>
</dbReference>
<dbReference type="InterPro" id="IPR041349">
    <property type="entry name" value="PRODH"/>
</dbReference>
<evidence type="ECO:0000259" key="24">
    <source>
        <dbReference type="Pfam" id="PF21775"/>
    </source>
</evidence>
<dbReference type="FunFam" id="3.40.309.10:FF:000005">
    <property type="entry name" value="1-pyrroline-5-carboxylate dehydrogenase 1"/>
    <property type="match status" value="1"/>
</dbReference>
<dbReference type="InterPro" id="IPR016160">
    <property type="entry name" value="Ald_DH_CS_CYS"/>
</dbReference>
<dbReference type="InterPro" id="IPR025703">
    <property type="entry name" value="Bifunct_PutA"/>
</dbReference>
<feature type="active site" evidence="19">
    <location>
        <position position="913"/>
    </location>
</feature>
<dbReference type="Pfam" id="PF18327">
    <property type="entry name" value="PRODH"/>
    <property type="match status" value="1"/>
</dbReference>
<dbReference type="OrthoDB" id="6187633at2"/>
<dbReference type="GO" id="GO:0003842">
    <property type="term" value="F:L-glutamate gamma-semialdehyde dehydrogenase activity"/>
    <property type="evidence" value="ECO:0007669"/>
    <property type="project" value="UniProtKB-UniRule"/>
</dbReference>
<dbReference type="InterPro" id="IPR048798">
    <property type="entry name" value="PutA_RHH"/>
</dbReference>
<evidence type="ECO:0000256" key="5">
    <source>
        <dbReference type="ARBA" id="ARBA00022630"/>
    </source>
</evidence>
<feature type="domain" description="Proline dehydrogenase PutA" evidence="22">
    <location>
        <begin position="145"/>
        <end position="256"/>
    </location>
</feature>
<dbReference type="NCBIfam" id="TIGR01238">
    <property type="entry name" value="D1pyr5carbox3"/>
    <property type="match status" value="1"/>
</dbReference>
<evidence type="ECO:0000256" key="10">
    <source>
        <dbReference type="ARBA" id="ARBA00023062"/>
    </source>
</evidence>
<keyword evidence="6 18" id="KW-0274">FAD</keyword>
<keyword evidence="11 18" id="KW-0238">DNA-binding</keyword>
<dbReference type="Pfam" id="PF00171">
    <property type="entry name" value="Aldedh"/>
    <property type="match status" value="1"/>
</dbReference>
<dbReference type="InterPro" id="IPR024090">
    <property type="entry name" value="PRODH_PutA_dom_I"/>
</dbReference>
<dbReference type="SUPFAM" id="SSF47598">
    <property type="entry name" value="Ribbon-helix-helix"/>
    <property type="match status" value="1"/>
</dbReference>
<dbReference type="InterPro" id="IPR013321">
    <property type="entry name" value="Arc_rbn_hlx_hlx"/>
</dbReference>
<keyword evidence="4 18" id="KW-0678">Repressor</keyword>
<dbReference type="InterPro" id="IPR024082">
    <property type="entry name" value="PRODH_PutA_dom_II"/>
</dbReference>
<dbReference type="InterPro" id="IPR016162">
    <property type="entry name" value="Ald_DH_N"/>
</dbReference>
<reference evidence="25 26" key="1">
    <citation type="submission" date="2018-11" db="EMBL/GenBank/DDBJ databases">
        <title>Paraburkholderia sp. DHOA04, isolated from soil.</title>
        <authorList>
            <person name="Gao Z.-H."/>
            <person name="Qiu L.-H."/>
            <person name="Fu J.-C."/>
        </authorList>
    </citation>
    <scope>NUCLEOTIDE SEQUENCE [LARGE SCALE GENOMIC DNA]</scope>
    <source>
        <strain evidence="25 26">DHOA04</strain>
    </source>
</reference>
<evidence type="ECO:0000256" key="14">
    <source>
        <dbReference type="ARBA" id="ARBA00048142"/>
    </source>
</evidence>
<feature type="active site" evidence="19">
    <location>
        <position position="879"/>
    </location>
</feature>
<evidence type="ECO:0000256" key="4">
    <source>
        <dbReference type="ARBA" id="ARBA00022491"/>
    </source>
</evidence>
<dbReference type="Gene3D" id="1.20.5.550">
    <property type="entry name" value="Single Helix bin"/>
    <property type="match status" value="1"/>
</dbReference>
<dbReference type="FunFam" id="3.40.605.10:FF:000017">
    <property type="entry name" value="Bifunctional protein PutA"/>
    <property type="match status" value="1"/>
</dbReference>
<dbReference type="SUPFAM" id="SSF53720">
    <property type="entry name" value="ALDH-like"/>
    <property type="match status" value="1"/>
</dbReference>
<comment type="caution">
    <text evidence="25">The sequence shown here is derived from an EMBL/GenBank/DDBJ whole genome shotgun (WGS) entry which is preliminary data.</text>
</comment>